<evidence type="ECO:0000313" key="2">
    <source>
        <dbReference type="EMBL" id="CAI9289868.1"/>
    </source>
</evidence>
<organism evidence="2 3">
    <name type="scientific">Lactuca saligna</name>
    <name type="common">Willowleaf lettuce</name>
    <dbReference type="NCBI Taxonomy" id="75948"/>
    <lineage>
        <taxon>Eukaryota</taxon>
        <taxon>Viridiplantae</taxon>
        <taxon>Streptophyta</taxon>
        <taxon>Embryophyta</taxon>
        <taxon>Tracheophyta</taxon>
        <taxon>Spermatophyta</taxon>
        <taxon>Magnoliopsida</taxon>
        <taxon>eudicotyledons</taxon>
        <taxon>Gunneridae</taxon>
        <taxon>Pentapetalae</taxon>
        <taxon>asterids</taxon>
        <taxon>campanulids</taxon>
        <taxon>Asterales</taxon>
        <taxon>Asteraceae</taxon>
        <taxon>Cichorioideae</taxon>
        <taxon>Cichorieae</taxon>
        <taxon>Lactucinae</taxon>
        <taxon>Lactuca</taxon>
    </lineage>
</organism>
<protein>
    <submittedName>
        <fullName evidence="2">Uncharacterized protein</fullName>
    </submittedName>
</protein>
<keyword evidence="3" id="KW-1185">Reference proteome</keyword>
<feature type="compositionally biased region" description="Low complexity" evidence="1">
    <location>
        <begin position="1"/>
        <end position="11"/>
    </location>
</feature>
<dbReference type="EMBL" id="OX465082">
    <property type="protein sequence ID" value="CAI9289868.1"/>
    <property type="molecule type" value="Genomic_DNA"/>
</dbReference>
<proteinExistence type="predicted"/>
<feature type="region of interest" description="Disordered" evidence="1">
    <location>
        <begin position="1"/>
        <end position="33"/>
    </location>
</feature>
<dbReference type="Proteomes" id="UP001177003">
    <property type="component" value="Chromosome 6"/>
</dbReference>
<sequence>MSTSHKNTSKTSSKHPRVVPSSNNVPNQHNPPVQQQIGVTFSSPEQEARYHCLGDYLCIHSRNRQLLTLTYPLTGMEWCLESNLGVAMPRANLELDVDEPIPNAPIPNAIVPVSQEPPMHPYHDMYMQEFQQLHADNRRLH</sequence>
<reference evidence="2" key="1">
    <citation type="submission" date="2023-04" db="EMBL/GenBank/DDBJ databases">
        <authorList>
            <person name="Vijverberg K."/>
            <person name="Xiong W."/>
            <person name="Schranz E."/>
        </authorList>
    </citation>
    <scope>NUCLEOTIDE SEQUENCE</scope>
</reference>
<evidence type="ECO:0000256" key="1">
    <source>
        <dbReference type="SAM" id="MobiDB-lite"/>
    </source>
</evidence>
<dbReference type="AlphaFoldDB" id="A0AA35ZC88"/>
<name>A0AA35ZC88_LACSI</name>
<accession>A0AA35ZC88</accession>
<evidence type="ECO:0000313" key="3">
    <source>
        <dbReference type="Proteomes" id="UP001177003"/>
    </source>
</evidence>
<gene>
    <name evidence="2" type="ORF">LSALG_LOCUS29087</name>
</gene>
<feature type="compositionally biased region" description="Low complexity" evidence="1">
    <location>
        <begin position="18"/>
        <end position="33"/>
    </location>
</feature>